<dbReference type="InterPro" id="IPR004474">
    <property type="entry name" value="LytR_CpsA_psr"/>
</dbReference>
<proteinExistence type="inferred from homology"/>
<feature type="domain" description="Cell envelope-related transcriptional attenuator" evidence="4">
    <location>
        <begin position="213"/>
        <end position="381"/>
    </location>
</feature>
<evidence type="ECO:0000259" key="4">
    <source>
        <dbReference type="Pfam" id="PF03816"/>
    </source>
</evidence>
<feature type="compositionally biased region" description="Gly residues" evidence="2">
    <location>
        <begin position="14"/>
        <end position="24"/>
    </location>
</feature>
<organism evidence="5 6">
    <name type="scientific">Actinomadura meridiana</name>
    <dbReference type="NCBI Taxonomy" id="559626"/>
    <lineage>
        <taxon>Bacteria</taxon>
        <taxon>Bacillati</taxon>
        <taxon>Actinomycetota</taxon>
        <taxon>Actinomycetes</taxon>
        <taxon>Streptosporangiales</taxon>
        <taxon>Thermomonosporaceae</taxon>
        <taxon>Actinomadura</taxon>
    </lineage>
</organism>
<name>A0ABP8BT85_9ACTN</name>
<dbReference type="PANTHER" id="PTHR33392:SF6">
    <property type="entry name" value="POLYISOPRENYL-TEICHOIC ACID--PEPTIDOGLYCAN TEICHOIC ACID TRANSFERASE TAGU"/>
    <property type="match status" value="1"/>
</dbReference>
<feature type="transmembrane region" description="Helical" evidence="3">
    <location>
        <begin position="95"/>
        <end position="122"/>
    </location>
</feature>
<keyword evidence="3" id="KW-0812">Transmembrane</keyword>
<comment type="caution">
    <text evidence="5">The sequence shown here is derived from an EMBL/GenBank/DDBJ whole genome shotgun (WGS) entry which is preliminary data.</text>
</comment>
<feature type="transmembrane region" description="Helical" evidence="3">
    <location>
        <begin position="34"/>
        <end position="53"/>
    </location>
</feature>
<keyword evidence="3" id="KW-0472">Membrane</keyword>
<evidence type="ECO:0000256" key="1">
    <source>
        <dbReference type="ARBA" id="ARBA00006068"/>
    </source>
</evidence>
<evidence type="ECO:0000313" key="6">
    <source>
        <dbReference type="Proteomes" id="UP001501710"/>
    </source>
</evidence>
<dbReference type="InterPro" id="IPR050922">
    <property type="entry name" value="LytR/CpsA/Psr_CW_biosynth"/>
</dbReference>
<evidence type="ECO:0000256" key="3">
    <source>
        <dbReference type="SAM" id="Phobius"/>
    </source>
</evidence>
<dbReference type="Gene3D" id="3.40.630.190">
    <property type="entry name" value="LCP protein"/>
    <property type="match status" value="1"/>
</dbReference>
<dbReference type="RefSeq" id="WP_344889616.1">
    <property type="nucleotide sequence ID" value="NZ_BAABAS010000004.1"/>
</dbReference>
<dbReference type="NCBIfam" id="TIGR00350">
    <property type="entry name" value="lytR_cpsA_psr"/>
    <property type="match status" value="1"/>
</dbReference>
<dbReference type="Pfam" id="PF03816">
    <property type="entry name" value="LytR_cpsA_psr"/>
    <property type="match status" value="1"/>
</dbReference>
<accession>A0ABP8BT85</accession>
<evidence type="ECO:0000313" key="5">
    <source>
        <dbReference type="EMBL" id="GAA4225500.1"/>
    </source>
</evidence>
<keyword evidence="6" id="KW-1185">Reference proteome</keyword>
<sequence>MAEGDPGGDETGPHGTGGAATGGHETGGHGTWGLVRALLIAAVSPVLPGIAQLRSGRVRLGAALLGAQALLVGGAVAAAWRGRSLFLELSVRPGWLLAVSAGCVVLAGLWAVLIIHSYAVLVPDGLSPLWRAAGATTVSVLCVLAVLPPLTIAQYGRIQRDLVESLFGEGTSASAAGRAAGAPADTADPWADTPRLNVLLIGGDADVGRPGVRTDSMTLASVDTRTGNTLLLSLPRNLQHVPVWSGTKRVPFPPEELLNEVYDNGVHHPGLLAGDEHVRNTGAELLKRTVSHILGRPVPYYAMVDMRSFRQIVEAVGGVRVCVEHAVPVPKEQVPSGVLRPGCRRLTGREALWYGRSRTDSDDYARMSRQKCLMWALARQAGPMTVLRSFQRLTKVFKYSVNTDLPRELLPPLVQLSAKIRNAEITSLQFVPPIISTWRPDYRKIKAMAARAVRDSAAGVPATGALHVLGDGCG</sequence>
<keyword evidence="3" id="KW-1133">Transmembrane helix</keyword>
<evidence type="ECO:0000256" key="2">
    <source>
        <dbReference type="SAM" id="MobiDB-lite"/>
    </source>
</evidence>
<feature type="region of interest" description="Disordered" evidence="2">
    <location>
        <begin position="1"/>
        <end position="24"/>
    </location>
</feature>
<dbReference type="EMBL" id="BAABAS010000004">
    <property type="protein sequence ID" value="GAA4225500.1"/>
    <property type="molecule type" value="Genomic_DNA"/>
</dbReference>
<dbReference type="PANTHER" id="PTHR33392">
    <property type="entry name" value="POLYISOPRENYL-TEICHOIC ACID--PEPTIDOGLYCAN TEICHOIC ACID TRANSFERASE TAGU"/>
    <property type="match status" value="1"/>
</dbReference>
<gene>
    <name evidence="5" type="ORF">GCM10022254_07470</name>
</gene>
<feature type="transmembrane region" description="Helical" evidence="3">
    <location>
        <begin position="60"/>
        <end position="80"/>
    </location>
</feature>
<dbReference type="Proteomes" id="UP001501710">
    <property type="component" value="Unassembled WGS sequence"/>
</dbReference>
<feature type="transmembrane region" description="Helical" evidence="3">
    <location>
        <begin position="129"/>
        <end position="150"/>
    </location>
</feature>
<protein>
    <recommendedName>
        <fullName evidence="4">Cell envelope-related transcriptional attenuator domain-containing protein</fullName>
    </recommendedName>
</protein>
<reference evidence="6" key="1">
    <citation type="journal article" date="2019" name="Int. J. Syst. Evol. Microbiol.">
        <title>The Global Catalogue of Microorganisms (GCM) 10K type strain sequencing project: providing services to taxonomists for standard genome sequencing and annotation.</title>
        <authorList>
            <consortium name="The Broad Institute Genomics Platform"/>
            <consortium name="The Broad Institute Genome Sequencing Center for Infectious Disease"/>
            <person name="Wu L."/>
            <person name="Ma J."/>
        </authorList>
    </citation>
    <scope>NUCLEOTIDE SEQUENCE [LARGE SCALE GENOMIC DNA]</scope>
    <source>
        <strain evidence="6">JCM 17440</strain>
    </source>
</reference>
<comment type="similarity">
    <text evidence="1">Belongs to the LytR/CpsA/Psr (LCP) family.</text>
</comment>